<accession>A0AAV5RFX7</accession>
<dbReference type="GO" id="GO:0016783">
    <property type="term" value="F:sulfurtransferase activity"/>
    <property type="evidence" value="ECO:0007669"/>
    <property type="project" value="TreeGrafter"/>
</dbReference>
<reference evidence="4 5" key="1">
    <citation type="journal article" date="2023" name="Elife">
        <title>Identification of key yeast species and microbe-microbe interactions impacting larval growth of Drosophila in the wild.</title>
        <authorList>
            <person name="Mure A."/>
            <person name="Sugiura Y."/>
            <person name="Maeda R."/>
            <person name="Honda K."/>
            <person name="Sakurai N."/>
            <person name="Takahashi Y."/>
            <person name="Watada M."/>
            <person name="Katoh T."/>
            <person name="Gotoh A."/>
            <person name="Gotoh Y."/>
            <person name="Taniguchi I."/>
            <person name="Nakamura K."/>
            <person name="Hayashi T."/>
            <person name="Katayama T."/>
            <person name="Uemura T."/>
            <person name="Hattori Y."/>
        </authorList>
    </citation>
    <scope>NUCLEOTIDE SEQUENCE [LARGE SCALE GENOMIC DNA]</scope>
    <source>
        <strain evidence="4 5">SB-73</strain>
    </source>
</reference>
<sequence length="313" mass="35462">MECTRCGKDSTISTRGEKFCDDCFVDFLNRKIRPQLTHFRVNGSPDSKTVSPLIVVPINFRAASLALVDMLVNMRKLQMQKHKQMDGFRILCLYIGDLSDDVSWPWPEVDFEQIELNVSSIEQPIGIDSDTLTRSSKQDLEKIMTRQMILAYAKKHEAFTAFAYSMTKLSEITLAETVKGRGANLPALVTPDLMLDKVVYPLRDITSSELEKYCKITGLNKYIIPDAPVPSVTKRQSIDEIVHLYFTKVQEEFPSVVSTVSKISSRLSQTGEECGLCQPRYIGKSVKLCYACASIAKETEMKRKLDILDMYEL</sequence>
<dbReference type="HAMAP" id="MF_03054">
    <property type="entry name" value="CTU2"/>
    <property type="match status" value="1"/>
</dbReference>
<comment type="similarity">
    <text evidence="3">Belongs to the CTU2/NCS2 family.</text>
</comment>
<organism evidence="4 5">
    <name type="scientific">Starmerella bacillaris</name>
    <name type="common">Yeast</name>
    <name type="synonym">Candida zemplinina</name>
    <dbReference type="NCBI Taxonomy" id="1247836"/>
    <lineage>
        <taxon>Eukaryota</taxon>
        <taxon>Fungi</taxon>
        <taxon>Dikarya</taxon>
        <taxon>Ascomycota</taxon>
        <taxon>Saccharomycotina</taxon>
        <taxon>Dipodascomycetes</taxon>
        <taxon>Dipodascales</taxon>
        <taxon>Trichomonascaceae</taxon>
        <taxon>Starmerella</taxon>
    </lineage>
</organism>
<evidence type="ECO:0000256" key="1">
    <source>
        <dbReference type="ARBA" id="ARBA00022490"/>
    </source>
</evidence>
<comment type="function">
    <text evidence="3">Plays a central role in 2-thiolation of mcm(5)S(2)U at tRNA wobble positions of tRNA(Lys), tRNA(Glu) and tRNA(Gln). May act by forming a heterodimer with NCS6 that ligates sulfur from thiocarboxylated URM1 onto the uridine of tRNAs at wobble position. Prior mcm(5) tRNA modification by the elongator complex is required for 2-thiolation. May also be involved in protein urmylation.</text>
</comment>
<dbReference type="GO" id="GO:0000049">
    <property type="term" value="F:tRNA binding"/>
    <property type="evidence" value="ECO:0007669"/>
    <property type="project" value="InterPro"/>
</dbReference>
<comment type="caution">
    <text evidence="4">The sequence shown here is derived from an EMBL/GenBank/DDBJ whole genome shotgun (WGS) entry which is preliminary data.</text>
</comment>
<name>A0AAV5RFX7_STABA</name>
<proteinExistence type="inferred from homology"/>
<comment type="pathway">
    <text evidence="3">tRNA modification; 5-methoxycarbonylmethyl-2-thiouridine-tRNA biosynthesis.</text>
</comment>
<evidence type="ECO:0000256" key="3">
    <source>
        <dbReference type="HAMAP-Rule" id="MF_03054"/>
    </source>
</evidence>
<dbReference type="AlphaFoldDB" id="A0AAV5RFX7"/>
<keyword evidence="2 3" id="KW-0819">tRNA processing</keyword>
<gene>
    <name evidence="3" type="primary">NCS2</name>
    <name evidence="3" type="synonym">CTU2</name>
    <name evidence="4" type="ORF">DASB73_013570</name>
</gene>
<dbReference type="InterPro" id="IPR019407">
    <property type="entry name" value="CTU2"/>
</dbReference>
<dbReference type="PANTHER" id="PTHR20882:SF14">
    <property type="entry name" value="CYTOPLASMIC TRNA 2-THIOLATION PROTEIN 2"/>
    <property type="match status" value="1"/>
</dbReference>
<dbReference type="Pfam" id="PF10288">
    <property type="entry name" value="CTU2"/>
    <property type="match status" value="1"/>
</dbReference>
<protein>
    <recommendedName>
        <fullName evidence="3">Cytoplasmic tRNA 2-thiolation protein 2</fullName>
    </recommendedName>
</protein>
<dbReference type="InterPro" id="IPR014729">
    <property type="entry name" value="Rossmann-like_a/b/a_fold"/>
</dbReference>
<keyword evidence="5" id="KW-1185">Reference proteome</keyword>
<dbReference type="PANTHER" id="PTHR20882">
    <property type="entry name" value="CYTOPLASMIC TRNA 2-THIOLATION PROTEIN 2"/>
    <property type="match status" value="1"/>
</dbReference>
<keyword evidence="1 3" id="KW-0963">Cytoplasm</keyword>
<dbReference type="Proteomes" id="UP001362899">
    <property type="component" value="Unassembled WGS sequence"/>
</dbReference>
<dbReference type="EMBL" id="BTGC01000003">
    <property type="protein sequence ID" value="GMM50399.1"/>
    <property type="molecule type" value="Genomic_DNA"/>
</dbReference>
<dbReference type="GO" id="GO:0002143">
    <property type="term" value="P:tRNA wobble position uridine thiolation"/>
    <property type="evidence" value="ECO:0007669"/>
    <property type="project" value="TreeGrafter"/>
</dbReference>
<dbReference type="Gene3D" id="3.40.50.620">
    <property type="entry name" value="HUPs"/>
    <property type="match status" value="1"/>
</dbReference>
<evidence type="ECO:0000313" key="4">
    <source>
        <dbReference type="EMBL" id="GMM50399.1"/>
    </source>
</evidence>
<dbReference type="GO" id="GO:0005829">
    <property type="term" value="C:cytosol"/>
    <property type="evidence" value="ECO:0007669"/>
    <property type="project" value="TreeGrafter"/>
</dbReference>
<dbReference type="GO" id="GO:0016779">
    <property type="term" value="F:nucleotidyltransferase activity"/>
    <property type="evidence" value="ECO:0007669"/>
    <property type="project" value="UniProtKB-UniRule"/>
</dbReference>
<evidence type="ECO:0000313" key="5">
    <source>
        <dbReference type="Proteomes" id="UP001362899"/>
    </source>
</evidence>
<comment type="subcellular location">
    <subcellularLocation>
        <location evidence="3">Cytoplasm</location>
    </subcellularLocation>
</comment>
<dbReference type="GO" id="GO:0032447">
    <property type="term" value="P:protein urmylation"/>
    <property type="evidence" value="ECO:0007669"/>
    <property type="project" value="UniProtKB-UniRule"/>
</dbReference>
<evidence type="ECO:0000256" key="2">
    <source>
        <dbReference type="ARBA" id="ARBA00022694"/>
    </source>
</evidence>